<feature type="transmembrane region" description="Helical" evidence="6">
    <location>
        <begin position="383"/>
        <end position="403"/>
    </location>
</feature>
<comment type="subcellular location">
    <subcellularLocation>
        <location evidence="1">Cell membrane</location>
        <topology evidence="1">Multi-pass membrane protein</topology>
    </subcellularLocation>
</comment>
<reference evidence="8" key="1">
    <citation type="submission" date="2022-03" db="EMBL/GenBank/DDBJ databases">
        <authorList>
            <person name="Santos J.D.N."/>
            <person name="Kallscheuer N."/>
            <person name="Jogler C."/>
            <person name="Lage O.M."/>
        </authorList>
    </citation>
    <scope>NUCLEOTIDE SEQUENCE</scope>
    <source>
        <strain evidence="8">M600PL45_2</strain>
    </source>
</reference>
<feature type="transmembrane region" description="Helical" evidence="6">
    <location>
        <begin position="148"/>
        <end position="169"/>
    </location>
</feature>
<name>A0ABS9T2U5_9ACTN</name>
<dbReference type="InterPro" id="IPR036259">
    <property type="entry name" value="MFS_trans_sf"/>
</dbReference>
<keyword evidence="5 6" id="KW-0472">Membrane</keyword>
<dbReference type="PROSITE" id="PS50850">
    <property type="entry name" value="MFS"/>
    <property type="match status" value="1"/>
</dbReference>
<gene>
    <name evidence="8" type="ORF">MMA15_20015</name>
</gene>
<accession>A0ABS9T2U5</accession>
<dbReference type="CDD" id="cd17316">
    <property type="entry name" value="MFS_SV2_like"/>
    <property type="match status" value="1"/>
</dbReference>
<dbReference type="Gene3D" id="1.20.1250.20">
    <property type="entry name" value="MFS general substrate transporter like domains"/>
    <property type="match status" value="1"/>
</dbReference>
<feature type="transmembrane region" description="Helical" evidence="6">
    <location>
        <begin position="350"/>
        <end position="371"/>
    </location>
</feature>
<dbReference type="PROSITE" id="PS00216">
    <property type="entry name" value="SUGAR_TRANSPORT_1"/>
    <property type="match status" value="2"/>
</dbReference>
<feature type="transmembrane region" description="Helical" evidence="6">
    <location>
        <begin position="114"/>
        <end position="136"/>
    </location>
</feature>
<evidence type="ECO:0000313" key="8">
    <source>
        <dbReference type="EMBL" id="MCH6162591.1"/>
    </source>
</evidence>
<reference evidence="8" key="2">
    <citation type="journal article" date="2023" name="Int. J. Syst. Evol. Microbiol.">
        <title>Streptomyces marispadix sp. nov., isolated from marine beach sediment of the Northern Coast of Portugal.</title>
        <authorList>
            <person name="dos Santos J.D.N."/>
            <person name="Vitorino I.R."/>
            <person name="Kallscheuer N."/>
            <person name="Srivastava A."/>
            <person name="Krautwurst S."/>
            <person name="Marz M."/>
            <person name="Jogler C."/>
            <person name="Lobo Da Cunha A."/>
            <person name="Catita J."/>
            <person name="Goncalves H."/>
            <person name="Gonzalez I."/>
            <person name="Reyes F."/>
            <person name="Lage O.M."/>
        </authorList>
    </citation>
    <scope>NUCLEOTIDE SEQUENCE</scope>
    <source>
        <strain evidence="8">M600PL45_2</strain>
    </source>
</reference>
<dbReference type="PANTHER" id="PTHR23511:SF34">
    <property type="entry name" value="SYNAPTIC VESICLE GLYCOPROTEIN 2"/>
    <property type="match status" value="1"/>
</dbReference>
<keyword evidence="3 6" id="KW-0812">Transmembrane</keyword>
<keyword evidence="9" id="KW-1185">Reference proteome</keyword>
<feature type="transmembrane region" description="Helical" evidence="6">
    <location>
        <begin position="60"/>
        <end position="81"/>
    </location>
</feature>
<dbReference type="PANTHER" id="PTHR23511">
    <property type="entry name" value="SYNAPTIC VESICLE GLYCOPROTEIN 2"/>
    <property type="match status" value="1"/>
</dbReference>
<dbReference type="PROSITE" id="PS00217">
    <property type="entry name" value="SUGAR_TRANSPORT_2"/>
    <property type="match status" value="1"/>
</dbReference>
<feature type="domain" description="Major facilitator superfamily (MFS) profile" evidence="7">
    <location>
        <begin position="23"/>
        <end position="438"/>
    </location>
</feature>
<keyword evidence="2" id="KW-0813">Transport</keyword>
<organism evidence="8 9">
    <name type="scientific">Streptomyces marispadix</name>
    <dbReference type="NCBI Taxonomy" id="2922868"/>
    <lineage>
        <taxon>Bacteria</taxon>
        <taxon>Bacillati</taxon>
        <taxon>Actinomycetota</taxon>
        <taxon>Actinomycetes</taxon>
        <taxon>Kitasatosporales</taxon>
        <taxon>Streptomycetaceae</taxon>
        <taxon>Streptomyces</taxon>
    </lineage>
</organism>
<evidence type="ECO:0000256" key="2">
    <source>
        <dbReference type="ARBA" id="ARBA00022448"/>
    </source>
</evidence>
<feature type="transmembrane region" description="Helical" evidence="6">
    <location>
        <begin position="23"/>
        <end position="48"/>
    </location>
</feature>
<keyword evidence="4 6" id="KW-1133">Transmembrane helix</keyword>
<feature type="transmembrane region" description="Helical" evidence="6">
    <location>
        <begin position="262"/>
        <end position="279"/>
    </location>
</feature>
<dbReference type="EMBL" id="JAKWJU010000002">
    <property type="protein sequence ID" value="MCH6162591.1"/>
    <property type="molecule type" value="Genomic_DNA"/>
</dbReference>
<proteinExistence type="predicted"/>
<evidence type="ECO:0000256" key="3">
    <source>
        <dbReference type="ARBA" id="ARBA00022692"/>
    </source>
</evidence>
<dbReference type="InterPro" id="IPR020846">
    <property type="entry name" value="MFS_dom"/>
</dbReference>
<feature type="transmembrane region" description="Helical" evidence="6">
    <location>
        <begin position="409"/>
        <end position="434"/>
    </location>
</feature>
<protein>
    <submittedName>
        <fullName evidence="8">MFS transporter</fullName>
    </submittedName>
</protein>
<dbReference type="SUPFAM" id="SSF103473">
    <property type="entry name" value="MFS general substrate transporter"/>
    <property type="match status" value="1"/>
</dbReference>
<evidence type="ECO:0000256" key="5">
    <source>
        <dbReference type="ARBA" id="ARBA00023136"/>
    </source>
</evidence>
<evidence type="ECO:0000256" key="1">
    <source>
        <dbReference type="ARBA" id="ARBA00004651"/>
    </source>
</evidence>
<dbReference type="Proteomes" id="UP001166784">
    <property type="component" value="Unassembled WGS sequence"/>
</dbReference>
<evidence type="ECO:0000259" key="7">
    <source>
        <dbReference type="PROSITE" id="PS50850"/>
    </source>
</evidence>
<evidence type="ECO:0000256" key="4">
    <source>
        <dbReference type="ARBA" id="ARBA00022989"/>
    </source>
</evidence>
<dbReference type="InterPro" id="IPR005828">
    <property type="entry name" value="MFS_sugar_transport-like"/>
</dbReference>
<dbReference type="InterPro" id="IPR005829">
    <property type="entry name" value="Sugar_transporter_CS"/>
</dbReference>
<dbReference type="RefSeq" id="WP_241061518.1">
    <property type="nucleotide sequence ID" value="NZ_JAKWJU010000002.1"/>
</dbReference>
<evidence type="ECO:0000313" key="9">
    <source>
        <dbReference type="Proteomes" id="UP001166784"/>
    </source>
</evidence>
<comment type="caution">
    <text evidence="8">The sequence shown here is derived from an EMBL/GenBank/DDBJ whole genome shotgun (WGS) entry which is preliminary data.</text>
</comment>
<feature type="transmembrane region" description="Helical" evidence="6">
    <location>
        <begin position="88"/>
        <end position="108"/>
    </location>
</feature>
<sequence length="447" mass="47600">MAHTELLAARLERLPWTSHQRKLLLVVATAWLFDSIDLATLTFVLSPISTEFRLDHAQTGLMGSIGFLGMLVGAVVAGTMADRLGRRLVFQCSIVVWGVASVALALSWDFSSLLTFRFLLGLGMGAEFPVAAALMAEFLPADRRGRGAALLEGAWPVGFVLAGALAYVVTEPLGWRGMFVIEGCLAVWALVIRRVLPESPRWLATRGRRAEAEKVLTGFERAVQRAGGKPLPEPAPVAAAASGAASGGFRDLFSSSYRRRTVALWAVWFCTLLGYYGLTTWLGQLLTERGLEVVESIEYILLMALWGIPGFLSAAYLVERIGRKPCLAGYTVASAGAAFAYGQAGDQLQLIVTGSVLQFFLFGMWSSIYAYTPELFPTRSRGVGVGTATAAGRLGAVLGPLLVPVVLSAAGATAVFALGAGLFLTAACLVLTLLPETKHAVLEDISG</sequence>
<dbReference type="Pfam" id="PF00083">
    <property type="entry name" value="Sugar_tr"/>
    <property type="match status" value="1"/>
</dbReference>
<feature type="transmembrane region" description="Helical" evidence="6">
    <location>
        <begin position="299"/>
        <end position="318"/>
    </location>
</feature>
<feature type="transmembrane region" description="Helical" evidence="6">
    <location>
        <begin position="175"/>
        <end position="196"/>
    </location>
</feature>
<evidence type="ECO:0000256" key="6">
    <source>
        <dbReference type="SAM" id="Phobius"/>
    </source>
</evidence>
<feature type="transmembrane region" description="Helical" evidence="6">
    <location>
        <begin position="325"/>
        <end position="344"/>
    </location>
</feature>